<feature type="transmembrane region" description="Helical" evidence="1">
    <location>
        <begin position="6"/>
        <end position="27"/>
    </location>
</feature>
<proteinExistence type="predicted"/>
<evidence type="ECO:0000256" key="1">
    <source>
        <dbReference type="SAM" id="Phobius"/>
    </source>
</evidence>
<evidence type="ECO:0008006" key="3">
    <source>
        <dbReference type="Google" id="ProtNLM"/>
    </source>
</evidence>
<name>A0A1W1BWK6_9ZZZZ</name>
<protein>
    <recommendedName>
        <fullName evidence="3">Prepilin-type N-terminal cleavage/methylation domain-containing protein</fullName>
    </recommendedName>
</protein>
<dbReference type="AlphaFoldDB" id="A0A1W1BWK6"/>
<organism evidence="2">
    <name type="scientific">hydrothermal vent metagenome</name>
    <dbReference type="NCBI Taxonomy" id="652676"/>
    <lineage>
        <taxon>unclassified sequences</taxon>
        <taxon>metagenomes</taxon>
        <taxon>ecological metagenomes</taxon>
    </lineage>
</organism>
<evidence type="ECO:0000313" key="2">
    <source>
        <dbReference type="EMBL" id="SFV57998.1"/>
    </source>
</evidence>
<dbReference type="Pfam" id="PF07963">
    <property type="entry name" value="N_methyl"/>
    <property type="match status" value="1"/>
</dbReference>
<accession>A0A1W1BWK6</accession>
<dbReference type="InterPro" id="IPR012902">
    <property type="entry name" value="N_methyl_site"/>
</dbReference>
<keyword evidence="1" id="KW-0812">Transmembrane</keyword>
<reference evidence="2" key="1">
    <citation type="submission" date="2016-10" db="EMBL/GenBank/DDBJ databases">
        <authorList>
            <person name="de Groot N.N."/>
        </authorList>
    </citation>
    <scope>NUCLEOTIDE SEQUENCE</scope>
</reference>
<keyword evidence="1" id="KW-1133">Transmembrane helix</keyword>
<dbReference type="SUPFAM" id="SSF54523">
    <property type="entry name" value="Pili subunits"/>
    <property type="match status" value="1"/>
</dbReference>
<sequence>MIKRGAFTLIEVMVAVMIISVVIAAIIQMRGNSSNMFMHLQKQAAFNQYASFFLWNDKYGFIDEKVPLSRLVEDIDLDDDLRRKLKNIKMNIEYKKLKKIDTSEYSDDDTGIIIEMGIDKISTKNFETTLRRLRLQ</sequence>
<dbReference type="InterPro" id="IPR045584">
    <property type="entry name" value="Pilin-like"/>
</dbReference>
<dbReference type="NCBIfam" id="TIGR02532">
    <property type="entry name" value="IV_pilin_GFxxxE"/>
    <property type="match status" value="1"/>
</dbReference>
<dbReference type="EMBL" id="FPHK01000029">
    <property type="protein sequence ID" value="SFV57998.1"/>
    <property type="molecule type" value="Genomic_DNA"/>
</dbReference>
<keyword evidence="1" id="KW-0472">Membrane</keyword>
<gene>
    <name evidence="2" type="ORF">MNB_SM-6-1165</name>
</gene>